<feature type="binding site" evidence="14">
    <location>
        <position position="140"/>
    </location>
    <ligand>
        <name>FMN</name>
        <dbReference type="ChEBI" id="CHEBI:58210"/>
    </ligand>
</feature>
<keyword evidence="4 12" id="KW-0285">Flavoprotein</keyword>
<evidence type="ECO:0000313" key="17">
    <source>
        <dbReference type="Proteomes" id="UP000824088"/>
    </source>
</evidence>
<feature type="active site" description="Proton donor" evidence="13">
    <location>
        <position position="101"/>
    </location>
</feature>
<evidence type="ECO:0000256" key="10">
    <source>
        <dbReference type="ARBA" id="ARBA00048205"/>
    </source>
</evidence>
<name>A0A9D1HSL0_9FIRM</name>
<dbReference type="GO" id="GO:0017150">
    <property type="term" value="F:tRNA dihydrouridine synthase activity"/>
    <property type="evidence" value="ECO:0007669"/>
    <property type="project" value="InterPro"/>
</dbReference>
<evidence type="ECO:0000256" key="7">
    <source>
        <dbReference type="ARBA" id="ARBA00022857"/>
    </source>
</evidence>
<reference evidence="16" key="1">
    <citation type="submission" date="2020-10" db="EMBL/GenBank/DDBJ databases">
        <authorList>
            <person name="Gilroy R."/>
        </authorList>
    </citation>
    <scope>NUCLEOTIDE SEQUENCE</scope>
    <source>
        <strain evidence="16">1063</strain>
    </source>
</reference>
<reference evidence="16" key="2">
    <citation type="journal article" date="2021" name="PeerJ">
        <title>Extensive microbial diversity within the chicken gut microbiome revealed by metagenomics and culture.</title>
        <authorList>
            <person name="Gilroy R."/>
            <person name="Ravi A."/>
            <person name="Getino M."/>
            <person name="Pursley I."/>
            <person name="Horton D.L."/>
            <person name="Alikhan N.F."/>
            <person name="Baker D."/>
            <person name="Gharbi K."/>
            <person name="Hall N."/>
            <person name="Watson M."/>
            <person name="Adriaenssens E.M."/>
            <person name="Foster-Nyarko E."/>
            <person name="Jarju S."/>
            <person name="Secka A."/>
            <person name="Antonio M."/>
            <person name="Oren A."/>
            <person name="Chaudhuri R.R."/>
            <person name="La Ragione R."/>
            <person name="Hildebrand F."/>
            <person name="Pallen M.J."/>
        </authorList>
    </citation>
    <scope>NUCLEOTIDE SEQUENCE</scope>
    <source>
        <strain evidence="16">1063</strain>
    </source>
</reference>
<dbReference type="SUPFAM" id="SSF51395">
    <property type="entry name" value="FMN-linked oxidoreductases"/>
    <property type="match status" value="1"/>
</dbReference>
<dbReference type="InterPro" id="IPR024036">
    <property type="entry name" value="tRNA-dHydroUridine_Synthase_C"/>
</dbReference>
<comment type="cofactor">
    <cofactor evidence="1 12 14">
        <name>FMN</name>
        <dbReference type="ChEBI" id="CHEBI:58210"/>
    </cofactor>
</comment>
<dbReference type="Gene3D" id="1.10.1200.80">
    <property type="entry name" value="Putative flavin oxidoreducatase, domain 2"/>
    <property type="match status" value="1"/>
</dbReference>
<evidence type="ECO:0000256" key="4">
    <source>
        <dbReference type="ARBA" id="ARBA00022630"/>
    </source>
</evidence>
<organism evidence="16 17">
    <name type="scientific">Candidatus Limadaptatus stercorigallinarum</name>
    <dbReference type="NCBI Taxonomy" id="2840845"/>
    <lineage>
        <taxon>Bacteria</taxon>
        <taxon>Bacillati</taxon>
        <taxon>Bacillota</taxon>
        <taxon>Clostridia</taxon>
        <taxon>Eubacteriales</taxon>
        <taxon>Candidatus Limadaptatus</taxon>
    </lineage>
</organism>
<comment type="caution">
    <text evidence="16">The sequence shown here is derived from an EMBL/GenBank/DDBJ whole genome shotgun (WGS) entry which is preliminary data.</text>
</comment>
<dbReference type="InterPro" id="IPR013785">
    <property type="entry name" value="Aldolase_TIM"/>
</dbReference>
<evidence type="ECO:0000256" key="14">
    <source>
        <dbReference type="PIRSR" id="PIRSR006621-2"/>
    </source>
</evidence>
<dbReference type="GO" id="GO:0050660">
    <property type="term" value="F:flavin adenine dinucleotide binding"/>
    <property type="evidence" value="ECO:0007669"/>
    <property type="project" value="InterPro"/>
</dbReference>
<dbReference type="PROSITE" id="PS01136">
    <property type="entry name" value="UPF0034"/>
    <property type="match status" value="1"/>
</dbReference>
<evidence type="ECO:0000256" key="13">
    <source>
        <dbReference type="PIRSR" id="PIRSR006621-1"/>
    </source>
</evidence>
<dbReference type="GO" id="GO:0000049">
    <property type="term" value="F:tRNA binding"/>
    <property type="evidence" value="ECO:0007669"/>
    <property type="project" value="UniProtKB-KW"/>
</dbReference>
<keyword evidence="9 12" id="KW-0560">Oxidoreductase</keyword>
<dbReference type="Proteomes" id="UP000824088">
    <property type="component" value="Unassembled WGS sequence"/>
</dbReference>
<dbReference type="InterPro" id="IPR018517">
    <property type="entry name" value="tRNA_hU_synthase_CS"/>
</dbReference>
<dbReference type="AlphaFoldDB" id="A0A9D1HSL0"/>
<accession>A0A9D1HSL0</accession>
<evidence type="ECO:0000256" key="8">
    <source>
        <dbReference type="ARBA" id="ARBA00022884"/>
    </source>
</evidence>
<gene>
    <name evidence="16" type="ORF">IAD51_04925</name>
</gene>
<feature type="binding site" evidence="14">
    <location>
        <position position="71"/>
    </location>
    <ligand>
        <name>FMN</name>
        <dbReference type="ChEBI" id="CHEBI:58210"/>
    </ligand>
</feature>
<comment type="catalytic activity">
    <reaction evidence="10">
        <text>a 5,6-dihydrouridine in tRNA + NADP(+) = a uridine in tRNA + NADPH + H(+)</text>
        <dbReference type="Rhea" id="RHEA:23624"/>
        <dbReference type="Rhea" id="RHEA-COMP:13339"/>
        <dbReference type="Rhea" id="RHEA-COMP:13887"/>
        <dbReference type="ChEBI" id="CHEBI:15378"/>
        <dbReference type="ChEBI" id="CHEBI:57783"/>
        <dbReference type="ChEBI" id="CHEBI:58349"/>
        <dbReference type="ChEBI" id="CHEBI:65315"/>
        <dbReference type="ChEBI" id="CHEBI:74443"/>
    </reaction>
</comment>
<keyword evidence="6 12" id="KW-0819">tRNA processing</keyword>
<dbReference type="CDD" id="cd02801">
    <property type="entry name" value="DUS_like_FMN"/>
    <property type="match status" value="1"/>
</dbReference>
<dbReference type="EC" id="1.3.1.-" evidence="12"/>
<feature type="binding site" evidence="14">
    <location>
        <position position="170"/>
    </location>
    <ligand>
        <name>FMN</name>
        <dbReference type="ChEBI" id="CHEBI:58210"/>
    </ligand>
</feature>
<dbReference type="EMBL" id="DVMN01000089">
    <property type="protein sequence ID" value="HIU21557.1"/>
    <property type="molecule type" value="Genomic_DNA"/>
</dbReference>
<evidence type="ECO:0000256" key="3">
    <source>
        <dbReference type="ARBA" id="ARBA00022555"/>
    </source>
</evidence>
<evidence type="ECO:0000256" key="5">
    <source>
        <dbReference type="ARBA" id="ARBA00022643"/>
    </source>
</evidence>
<evidence type="ECO:0000259" key="15">
    <source>
        <dbReference type="Pfam" id="PF01207"/>
    </source>
</evidence>
<keyword evidence="14" id="KW-0547">Nucleotide-binding</keyword>
<dbReference type="InterPro" id="IPR035587">
    <property type="entry name" value="DUS-like_FMN-bd"/>
</dbReference>
<dbReference type="PANTHER" id="PTHR45846:SF1">
    <property type="entry name" value="TRNA-DIHYDROURIDINE(47) SYNTHASE [NAD(P)(+)]-LIKE"/>
    <property type="match status" value="1"/>
</dbReference>
<feature type="binding site" evidence="14">
    <location>
        <begin position="225"/>
        <end position="226"/>
    </location>
    <ligand>
        <name>FMN</name>
        <dbReference type="ChEBI" id="CHEBI:58210"/>
    </ligand>
</feature>
<keyword evidence="5 12" id="KW-0288">FMN</keyword>
<comment type="catalytic activity">
    <reaction evidence="11">
        <text>a 5,6-dihydrouridine in tRNA + NAD(+) = a uridine in tRNA + NADH + H(+)</text>
        <dbReference type="Rhea" id="RHEA:54452"/>
        <dbReference type="Rhea" id="RHEA-COMP:13339"/>
        <dbReference type="Rhea" id="RHEA-COMP:13887"/>
        <dbReference type="ChEBI" id="CHEBI:15378"/>
        <dbReference type="ChEBI" id="CHEBI:57540"/>
        <dbReference type="ChEBI" id="CHEBI:57945"/>
        <dbReference type="ChEBI" id="CHEBI:65315"/>
        <dbReference type="ChEBI" id="CHEBI:74443"/>
    </reaction>
</comment>
<dbReference type="Gene3D" id="3.20.20.70">
    <property type="entry name" value="Aldolase class I"/>
    <property type="match status" value="1"/>
</dbReference>
<sequence length="343" mass="37070">MFDFCGQNLKSRIFLAPLAGFTDAGFRALCAENGAGLTYTEMVSAKGMCYGNPGTEALLYRDASDRDCAVQLFGSEPEFMFRAAGDARLSPFGIIDINMGCPVKKVFSNGDGSALMLRPELICDVVRAAAEGSGKPVTVKLRAGVRADTPLAAECALAAVRGGARAVTVHPRFREQMYGGRADHSLTAEVARAVDVPVVASGDITDGESFWRIRRESRADAFMIGRGALGRPWIFRVLDRLDRLSDADVFADGGTGAPREDALRYAEELSAESRDTFDAYAAVQRHVDILLRVLPERSVANSMKLHLCHYAKNTRGAKAVRLAIASVHDVSDVLAVAREHLSR</sequence>
<evidence type="ECO:0000256" key="12">
    <source>
        <dbReference type="PIRNR" id="PIRNR006621"/>
    </source>
</evidence>
<comment type="similarity">
    <text evidence="12">Belongs to the dus family.</text>
</comment>
<dbReference type="PIRSF" id="PIRSF006621">
    <property type="entry name" value="Dus"/>
    <property type="match status" value="1"/>
</dbReference>
<evidence type="ECO:0000256" key="9">
    <source>
        <dbReference type="ARBA" id="ARBA00023002"/>
    </source>
</evidence>
<keyword evidence="3" id="KW-0820">tRNA-binding</keyword>
<protein>
    <recommendedName>
        <fullName evidence="12">tRNA-dihydrouridine synthase</fullName>
        <ecNumber evidence="12">1.3.1.-</ecNumber>
    </recommendedName>
</protein>
<dbReference type="Pfam" id="PF01207">
    <property type="entry name" value="Dus"/>
    <property type="match status" value="1"/>
</dbReference>
<dbReference type="InterPro" id="IPR001269">
    <property type="entry name" value="DUS_fam"/>
</dbReference>
<evidence type="ECO:0000256" key="1">
    <source>
        <dbReference type="ARBA" id="ARBA00001917"/>
    </source>
</evidence>
<dbReference type="PANTHER" id="PTHR45846">
    <property type="entry name" value="TRNA-DIHYDROURIDINE(47) SYNTHASE [NAD(P)(+)]-LIKE"/>
    <property type="match status" value="1"/>
</dbReference>
<evidence type="ECO:0000256" key="2">
    <source>
        <dbReference type="ARBA" id="ARBA00002790"/>
    </source>
</evidence>
<proteinExistence type="inferred from homology"/>
<evidence type="ECO:0000256" key="11">
    <source>
        <dbReference type="ARBA" id="ARBA00048802"/>
    </source>
</evidence>
<evidence type="ECO:0000313" key="16">
    <source>
        <dbReference type="EMBL" id="HIU21557.1"/>
    </source>
</evidence>
<evidence type="ECO:0000256" key="6">
    <source>
        <dbReference type="ARBA" id="ARBA00022694"/>
    </source>
</evidence>
<feature type="domain" description="DUS-like FMN-binding" evidence="15">
    <location>
        <begin position="15"/>
        <end position="340"/>
    </location>
</feature>
<comment type="function">
    <text evidence="2 12">Catalyzes the synthesis of 5,6-dihydrouridine (D), a modified base found in the D-loop of most tRNAs, via the reduction of the C5-C6 double bond in target uridines.</text>
</comment>
<keyword evidence="8" id="KW-0694">RNA-binding</keyword>
<keyword evidence="7" id="KW-0521">NADP</keyword>